<evidence type="ECO:0000313" key="3">
    <source>
        <dbReference type="Proteomes" id="UP000578449"/>
    </source>
</evidence>
<dbReference type="EMBL" id="JACHGN010000017">
    <property type="protein sequence ID" value="MBB5137209.1"/>
    <property type="molecule type" value="Genomic_DNA"/>
</dbReference>
<organism evidence="2 3">
    <name type="scientific">Thermocatellispora tengchongensis</name>
    <dbReference type="NCBI Taxonomy" id="1073253"/>
    <lineage>
        <taxon>Bacteria</taxon>
        <taxon>Bacillati</taxon>
        <taxon>Actinomycetota</taxon>
        <taxon>Actinomycetes</taxon>
        <taxon>Streptosporangiales</taxon>
        <taxon>Streptosporangiaceae</taxon>
        <taxon>Thermocatellispora</taxon>
    </lineage>
</organism>
<name>A0A840PDZ5_9ACTN</name>
<proteinExistence type="predicted"/>
<protein>
    <submittedName>
        <fullName evidence="2">Uncharacterized protein</fullName>
    </submittedName>
</protein>
<reference evidence="2 3" key="1">
    <citation type="submission" date="2020-08" db="EMBL/GenBank/DDBJ databases">
        <title>Genomic Encyclopedia of Type Strains, Phase IV (KMG-IV): sequencing the most valuable type-strain genomes for metagenomic binning, comparative biology and taxonomic classification.</title>
        <authorList>
            <person name="Goeker M."/>
        </authorList>
    </citation>
    <scope>NUCLEOTIDE SEQUENCE [LARGE SCALE GENOMIC DNA]</scope>
    <source>
        <strain evidence="2 3">DSM 45615</strain>
    </source>
</reference>
<dbReference type="AlphaFoldDB" id="A0A840PDZ5"/>
<accession>A0A840PDZ5</accession>
<evidence type="ECO:0000313" key="2">
    <source>
        <dbReference type="EMBL" id="MBB5137209.1"/>
    </source>
</evidence>
<comment type="caution">
    <text evidence="2">The sequence shown here is derived from an EMBL/GenBank/DDBJ whole genome shotgun (WGS) entry which is preliminary data.</text>
</comment>
<evidence type="ECO:0000256" key="1">
    <source>
        <dbReference type="SAM" id="MobiDB-lite"/>
    </source>
</evidence>
<sequence>MTVTAPGSVTYGAPHPGGRNLLRPRGRRGGSTIVWRTWIGPDNLPRRLHTVATFAYLPEEDWALRARRRR</sequence>
<feature type="region of interest" description="Disordered" evidence="1">
    <location>
        <begin position="1"/>
        <end position="27"/>
    </location>
</feature>
<dbReference type="Proteomes" id="UP000578449">
    <property type="component" value="Unassembled WGS sequence"/>
</dbReference>
<gene>
    <name evidence="2" type="ORF">HNP84_006961</name>
</gene>
<keyword evidence="3" id="KW-1185">Reference proteome</keyword>